<gene>
    <name evidence="1" type="ORF">JD82_00249</name>
</gene>
<proteinExistence type="predicted"/>
<evidence type="ECO:0000313" key="1">
    <source>
        <dbReference type="EMBL" id="TWH18432.1"/>
    </source>
</evidence>
<keyword evidence="2" id="KW-1185">Reference proteome</keyword>
<dbReference type="AlphaFoldDB" id="A0A660C4K4"/>
<dbReference type="Proteomes" id="UP000317303">
    <property type="component" value="Unassembled WGS sequence"/>
</dbReference>
<dbReference type="EMBL" id="VLJV01000001">
    <property type="protein sequence ID" value="TWH18432.1"/>
    <property type="molecule type" value="Genomic_DNA"/>
</dbReference>
<sequence>MTPVLSWAPGSRKLERGLLLERAAPREPRIAQGGVTAPCDALA</sequence>
<protein>
    <submittedName>
        <fullName evidence="1">Uncharacterized protein</fullName>
    </submittedName>
</protein>
<reference evidence="1 2" key="1">
    <citation type="submission" date="2019-07" db="EMBL/GenBank/DDBJ databases">
        <title>R&amp;d 2014.</title>
        <authorList>
            <person name="Klenk H.-P."/>
        </authorList>
    </citation>
    <scope>NUCLEOTIDE SEQUENCE [LARGE SCALE GENOMIC DNA]</scope>
    <source>
        <strain evidence="1 2">DSM 43194</strain>
    </source>
</reference>
<comment type="caution">
    <text evidence="1">The sequence shown here is derived from an EMBL/GenBank/DDBJ whole genome shotgun (WGS) entry which is preliminary data.</text>
</comment>
<accession>A0A660C4K4</accession>
<name>A0A660C4K4_9PSEU</name>
<organism evidence="1 2">
    <name type="scientific">Prauserella rugosa</name>
    <dbReference type="NCBI Taxonomy" id="43354"/>
    <lineage>
        <taxon>Bacteria</taxon>
        <taxon>Bacillati</taxon>
        <taxon>Actinomycetota</taxon>
        <taxon>Actinomycetes</taxon>
        <taxon>Pseudonocardiales</taxon>
        <taxon>Pseudonocardiaceae</taxon>
        <taxon>Prauserella</taxon>
    </lineage>
</organism>
<evidence type="ECO:0000313" key="2">
    <source>
        <dbReference type="Proteomes" id="UP000317303"/>
    </source>
</evidence>